<proteinExistence type="inferred from homology"/>
<feature type="transmembrane region" description="Helical" evidence="11">
    <location>
        <begin position="153"/>
        <end position="175"/>
    </location>
</feature>
<dbReference type="Gene3D" id="1.20.1280.290">
    <property type="match status" value="2"/>
</dbReference>
<evidence type="ECO:0000256" key="11">
    <source>
        <dbReference type="SAM" id="Phobius"/>
    </source>
</evidence>
<comment type="similarity">
    <text evidence="2">Belongs to the SWEET sugar transporter family.</text>
</comment>
<keyword evidence="6 11" id="KW-0812">Transmembrane</keyword>
<dbReference type="FunFam" id="1.20.1280.290:FF:000003">
    <property type="entry name" value="Bidirectional sugar transporter SWEET"/>
    <property type="match status" value="1"/>
</dbReference>
<feature type="transmembrane region" description="Helical" evidence="11">
    <location>
        <begin position="6"/>
        <end position="25"/>
    </location>
</feature>
<evidence type="ECO:0000256" key="1">
    <source>
        <dbReference type="ARBA" id="ARBA00004651"/>
    </source>
</evidence>
<dbReference type="Pfam" id="PF08524">
    <property type="entry name" value="rRNA_processing"/>
    <property type="match status" value="1"/>
</dbReference>
<evidence type="ECO:0000256" key="3">
    <source>
        <dbReference type="ARBA" id="ARBA00022448"/>
    </source>
</evidence>
<evidence type="ECO:0000256" key="10">
    <source>
        <dbReference type="SAM" id="MobiDB-lite"/>
    </source>
</evidence>
<keyword evidence="3" id="KW-0813">Transport</keyword>
<dbReference type="Proteomes" id="UP000036987">
    <property type="component" value="Unassembled WGS sequence"/>
</dbReference>
<reference evidence="13" key="1">
    <citation type="journal article" date="2016" name="Nature">
        <title>The genome of the seagrass Zostera marina reveals angiosperm adaptation to the sea.</title>
        <authorList>
            <person name="Olsen J.L."/>
            <person name="Rouze P."/>
            <person name="Verhelst B."/>
            <person name="Lin Y.-C."/>
            <person name="Bayer T."/>
            <person name="Collen J."/>
            <person name="Dattolo E."/>
            <person name="De Paoli E."/>
            <person name="Dittami S."/>
            <person name="Maumus F."/>
            <person name="Michel G."/>
            <person name="Kersting A."/>
            <person name="Lauritano C."/>
            <person name="Lohaus R."/>
            <person name="Toepel M."/>
            <person name="Tonon T."/>
            <person name="Vanneste K."/>
            <person name="Amirebrahimi M."/>
            <person name="Brakel J."/>
            <person name="Bostroem C."/>
            <person name="Chovatia M."/>
            <person name="Grimwood J."/>
            <person name="Jenkins J.W."/>
            <person name="Jueterbock A."/>
            <person name="Mraz A."/>
            <person name="Stam W.T."/>
            <person name="Tice H."/>
            <person name="Bornberg-Bauer E."/>
            <person name="Green P.J."/>
            <person name="Pearson G.A."/>
            <person name="Procaccini G."/>
            <person name="Duarte C.M."/>
            <person name="Schmutz J."/>
            <person name="Reusch T.B.H."/>
            <person name="Van de Peer Y."/>
        </authorList>
    </citation>
    <scope>NUCLEOTIDE SEQUENCE [LARGE SCALE GENOMIC DNA]</scope>
    <source>
        <strain evidence="13">cv. Finnish</strain>
    </source>
</reference>
<dbReference type="AlphaFoldDB" id="A0A0K9P605"/>
<dbReference type="GO" id="GO:0016020">
    <property type="term" value="C:membrane"/>
    <property type="evidence" value="ECO:0000318"/>
    <property type="project" value="GO_Central"/>
</dbReference>
<evidence type="ECO:0000256" key="9">
    <source>
        <dbReference type="ARBA" id="ARBA00023136"/>
    </source>
</evidence>
<evidence type="ECO:0000256" key="2">
    <source>
        <dbReference type="ARBA" id="ARBA00007809"/>
    </source>
</evidence>
<feature type="transmembrane region" description="Helical" evidence="11">
    <location>
        <begin position="125"/>
        <end position="146"/>
    </location>
</feature>
<evidence type="ECO:0000313" key="13">
    <source>
        <dbReference type="Proteomes" id="UP000036987"/>
    </source>
</evidence>
<dbReference type="GO" id="GO:0051119">
    <property type="term" value="F:sugar transmembrane transporter activity"/>
    <property type="evidence" value="ECO:0000318"/>
    <property type="project" value="GO_Central"/>
</dbReference>
<keyword evidence="5" id="KW-0762">Sugar transport</keyword>
<feature type="transmembrane region" description="Helical" evidence="11">
    <location>
        <begin position="181"/>
        <end position="202"/>
    </location>
</feature>
<dbReference type="PANTHER" id="PTHR10791:SF222">
    <property type="entry name" value="BIDIRECTIONAL SUGAR TRANSPORTER SWEET15"/>
    <property type="match status" value="1"/>
</dbReference>
<evidence type="ECO:0000256" key="8">
    <source>
        <dbReference type="ARBA" id="ARBA00022989"/>
    </source>
</evidence>
<keyword evidence="13" id="KW-1185">Reference proteome</keyword>
<dbReference type="InterPro" id="IPR013730">
    <property type="entry name" value="Fyv7/TAP26"/>
</dbReference>
<gene>
    <name evidence="12" type="ORF">ZOSMA_3G01130</name>
</gene>
<comment type="caution">
    <text evidence="12">The sequence shown here is derived from an EMBL/GenBank/DDBJ whole genome shotgun (WGS) entry which is preliminary data.</text>
</comment>
<evidence type="ECO:0000256" key="6">
    <source>
        <dbReference type="ARBA" id="ARBA00022692"/>
    </source>
</evidence>
<protein>
    <recommendedName>
        <fullName evidence="14">Bidirectional sugar transporter SWEET</fullName>
    </recommendedName>
</protein>
<comment type="subcellular location">
    <subcellularLocation>
        <location evidence="1">Cell membrane</location>
        <topology evidence="1">Multi-pass membrane protein</topology>
    </subcellularLocation>
</comment>
<evidence type="ECO:0000256" key="4">
    <source>
        <dbReference type="ARBA" id="ARBA00022475"/>
    </source>
</evidence>
<dbReference type="Pfam" id="PF03083">
    <property type="entry name" value="MtN3_slv"/>
    <property type="match status" value="2"/>
</dbReference>
<feature type="region of interest" description="Disordered" evidence="10">
    <location>
        <begin position="344"/>
        <end position="408"/>
    </location>
</feature>
<feature type="transmembrane region" description="Helical" evidence="11">
    <location>
        <begin position="37"/>
        <end position="54"/>
    </location>
</feature>
<keyword evidence="4" id="KW-1003">Cell membrane</keyword>
<organism evidence="12 13">
    <name type="scientific">Zostera marina</name>
    <name type="common">Eelgrass</name>
    <dbReference type="NCBI Taxonomy" id="29655"/>
    <lineage>
        <taxon>Eukaryota</taxon>
        <taxon>Viridiplantae</taxon>
        <taxon>Streptophyta</taxon>
        <taxon>Embryophyta</taxon>
        <taxon>Tracheophyta</taxon>
        <taxon>Spermatophyta</taxon>
        <taxon>Magnoliopsida</taxon>
        <taxon>Liliopsida</taxon>
        <taxon>Zosteraceae</taxon>
        <taxon>Zostera</taxon>
    </lineage>
</organism>
<dbReference type="GO" id="GO:0008643">
    <property type="term" value="P:carbohydrate transport"/>
    <property type="evidence" value="ECO:0000318"/>
    <property type="project" value="GO_Central"/>
</dbReference>
<evidence type="ECO:0008006" key="14">
    <source>
        <dbReference type="Google" id="ProtNLM"/>
    </source>
</evidence>
<feature type="transmembrane region" description="Helical" evidence="11">
    <location>
        <begin position="60"/>
        <end position="82"/>
    </location>
</feature>
<keyword evidence="8 11" id="KW-1133">Transmembrane helix</keyword>
<evidence type="ECO:0000256" key="5">
    <source>
        <dbReference type="ARBA" id="ARBA00022597"/>
    </source>
</evidence>
<sequence length="427" mass="48879">MNPWIFATGLCGNTISFLVFLAPVIYKKKSTESFDSVPYVVALFSATLWFYFALLTNDVLLMSINSIGCVVEGIYLGIFLTYASKKPKVFTIKLVVFMNLCLFGSLLFTTMMFCEGKRRVTIVGWIGSIFAFTVFLSPLSVIRLVIKTESVEYMPFTLSLFLTLSAVAWFCYGFLQHNYYIALPNVLGFLFGITQMGLFAVYMKKEKHHRRSADLKLPQVSMDVVKPDQSERSLEKELKFTMTASGGYRGNKKTMRNTKHFGGNGIPLQTFSNSKSQGTYNPHLIKKQQEVYRNAKLIRKFRKSVKQQERREDCVPAISIPELAESSQVQNKTDPKIVHWKKNEKKNKVKNSLQSAREEYEKTQKEEEKARAERERIARAREEESAKAEGKRKAKRKMMLMKTHSGQPIMKYRIKKLLDGIQGSSGN</sequence>
<feature type="compositionally biased region" description="Basic and acidic residues" evidence="10">
    <location>
        <begin position="356"/>
        <end position="391"/>
    </location>
</feature>
<keyword evidence="9 11" id="KW-0472">Membrane</keyword>
<dbReference type="GO" id="GO:0005886">
    <property type="term" value="C:plasma membrane"/>
    <property type="evidence" value="ECO:0007669"/>
    <property type="project" value="UniProtKB-SubCell"/>
</dbReference>
<dbReference type="InterPro" id="IPR047664">
    <property type="entry name" value="SWEET"/>
</dbReference>
<dbReference type="InterPro" id="IPR004316">
    <property type="entry name" value="SWEET_rpt"/>
</dbReference>
<name>A0A0K9P605_ZOSMR</name>
<evidence type="ECO:0000313" key="12">
    <source>
        <dbReference type="EMBL" id="KMZ63632.1"/>
    </source>
</evidence>
<dbReference type="PANTHER" id="PTHR10791">
    <property type="entry name" value="RAG1-ACTIVATING PROTEIN 1"/>
    <property type="match status" value="1"/>
</dbReference>
<evidence type="ECO:0000256" key="7">
    <source>
        <dbReference type="ARBA" id="ARBA00022737"/>
    </source>
</evidence>
<feature type="transmembrane region" description="Helical" evidence="11">
    <location>
        <begin position="94"/>
        <end position="113"/>
    </location>
</feature>
<dbReference type="EMBL" id="LFYR01001213">
    <property type="protein sequence ID" value="KMZ63632.1"/>
    <property type="molecule type" value="Genomic_DNA"/>
</dbReference>
<accession>A0A0K9P605</accession>
<dbReference type="OrthoDB" id="409725at2759"/>
<keyword evidence="7" id="KW-0677">Repeat</keyword>